<dbReference type="Gene3D" id="1.25.40.390">
    <property type="match status" value="1"/>
</dbReference>
<organism evidence="9 10">
    <name type="scientific">Flavobacterium johnsoniae</name>
    <name type="common">Cytophaga johnsonae</name>
    <dbReference type="NCBI Taxonomy" id="986"/>
    <lineage>
        <taxon>Bacteria</taxon>
        <taxon>Pseudomonadati</taxon>
        <taxon>Bacteroidota</taxon>
        <taxon>Flavobacteriia</taxon>
        <taxon>Flavobacteriales</taxon>
        <taxon>Flavobacteriaceae</taxon>
        <taxon>Flavobacterium</taxon>
    </lineage>
</organism>
<dbReference type="Pfam" id="PF07980">
    <property type="entry name" value="SusD_RagB"/>
    <property type="match status" value="1"/>
</dbReference>
<dbReference type="Proteomes" id="UP000182826">
    <property type="component" value="Unassembled WGS sequence"/>
</dbReference>
<protein>
    <submittedName>
        <fullName evidence="9">RagB/SusD family nutrient uptake outer membrane protein</fullName>
    </submittedName>
</protein>
<evidence type="ECO:0000259" key="7">
    <source>
        <dbReference type="Pfam" id="PF07980"/>
    </source>
</evidence>
<name>A0A1J7BY72_FLAJO</name>
<evidence type="ECO:0000256" key="1">
    <source>
        <dbReference type="ARBA" id="ARBA00004442"/>
    </source>
</evidence>
<proteinExistence type="inferred from homology"/>
<dbReference type="InterPro" id="IPR033985">
    <property type="entry name" value="SusD-like_N"/>
</dbReference>
<evidence type="ECO:0000256" key="3">
    <source>
        <dbReference type="ARBA" id="ARBA00022729"/>
    </source>
</evidence>
<evidence type="ECO:0000313" key="10">
    <source>
        <dbReference type="Proteomes" id="UP000182826"/>
    </source>
</evidence>
<keyword evidence="10" id="KW-1185">Reference proteome</keyword>
<comment type="subcellular location">
    <subcellularLocation>
        <location evidence="1">Cell outer membrane</location>
    </subcellularLocation>
</comment>
<evidence type="ECO:0000256" key="5">
    <source>
        <dbReference type="ARBA" id="ARBA00023237"/>
    </source>
</evidence>
<comment type="similarity">
    <text evidence="2">Belongs to the SusD family.</text>
</comment>
<evidence type="ECO:0000256" key="4">
    <source>
        <dbReference type="ARBA" id="ARBA00023136"/>
    </source>
</evidence>
<dbReference type="OrthoDB" id="5694214at2"/>
<evidence type="ECO:0000313" key="9">
    <source>
        <dbReference type="EMBL" id="OIV43575.1"/>
    </source>
</evidence>
<evidence type="ECO:0000259" key="8">
    <source>
        <dbReference type="Pfam" id="PF14322"/>
    </source>
</evidence>
<sequence>MKNTYLYIFCLSLFSLGSCSLETEPLTQQTDTNFYKTTDDAYTALIGCYDGLQVATGGAGKGIPVTSEIMSDDCFGGTGNSDKYDYAAIDEFDITRAPSEIDMYNDNWIAYYKALYRCNVLLSKMDQIEWNGDTTLRNTYESETRFIRAYLYFEMVRLWGNIPLLTAPSTDNIPQAAPEEVYKVIAQDLAFASDHLPSSAYSATVSGRVTKWAAKSLLGRVFLYYTGYYGKTDLAGVVTKAQALQHLEDVVASSGHGLLEDFSTLWPAASVDKYAGESNREIVFSIKYTYTSDYNGNTDGNHWLVMFGMREFSSYPYGRGWGVTVNSKLWNAYATNDTRRTATIIGITEEKIPFDKLNNQREYTGYYNKKYSPMVDKDGKDLPLTMGSQFWDISQFQDYVVLRYSDVLLMAAELGSGSAQDYFDTVRKRAYKTGYTQIPVNYDNIMTERHLEFALEGIRYWDLLRQGIGKASSSIAETTTLLSGGAQTTKTISAAKIQNTKGLQQIPNTQITLSGGVLKQNTGW</sequence>
<dbReference type="InterPro" id="IPR012944">
    <property type="entry name" value="SusD_RagB_dom"/>
</dbReference>
<accession>A0A1J7BY72</accession>
<keyword evidence="5" id="KW-0998">Cell outer membrane</keyword>
<dbReference type="InterPro" id="IPR011990">
    <property type="entry name" value="TPR-like_helical_dom_sf"/>
</dbReference>
<reference evidence="9 10" key="1">
    <citation type="submission" date="2016-10" db="EMBL/GenBank/DDBJ databases">
        <title>Draft Genome Sequence of Rhizobacteria Flavobacterium johnsoniae CI04.</title>
        <authorList>
            <person name="Bravo J.I."/>
            <person name="Lozano G.L."/>
            <person name="Handelsman J."/>
        </authorList>
    </citation>
    <scope>NUCLEOTIDE SEQUENCE [LARGE SCALE GENOMIC DNA]</scope>
    <source>
        <strain evidence="9 10">CI04</strain>
    </source>
</reference>
<feature type="signal peptide" evidence="6">
    <location>
        <begin position="1"/>
        <end position="20"/>
    </location>
</feature>
<dbReference type="RefSeq" id="WP_071635538.1">
    <property type="nucleotide sequence ID" value="NZ_MLFK01000002.1"/>
</dbReference>
<feature type="domain" description="SusD-like N-terminal" evidence="8">
    <location>
        <begin position="102"/>
        <end position="223"/>
    </location>
</feature>
<keyword evidence="4" id="KW-0472">Membrane</keyword>
<dbReference type="AlphaFoldDB" id="A0A1J7BY72"/>
<dbReference type="SUPFAM" id="SSF48452">
    <property type="entry name" value="TPR-like"/>
    <property type="match status" value="1"/>
</dbReference>
<keyword evidence="3 6" id="KW-0732">Signal</keyword>
<comment type="caution">
    <text evidence="9">The sequence shown here is derived from an EMBL/GenBank/DDBJ whole genome shotgun (WGS) entry which is preliminary data.</text>
</comment>
<dbReference type="Pfam" id="PF14322">
    <property type="entry name" value="SusD-like_3"/>
    <property type="match status" value="1"/>
</dbReference>
<feature type="domain" description="RagB/SusD" evidence="7">
    <location>
        <begin position="358"/>
        <end position="524"/>
    </location>
</feature>
<dbReference type="PROSITE" id="PS51257">
    <property type="entry name" value="PROKAR_LIPOPROTEIN"/>
    <property type="match status" value="1"/>
</dbReference>
<evidence type="ECO:0000256" key="6">
    <source>
        <dbReference type="SAM" id="SignalP"/>
    </source>
</evidence>
<dbReference type="EMBL" id="MLFK01000002">
    <property type="protein sequence ID" value="OIV43575.1"/>
    <property type="molecule type" value="Genomic_DNA"/>
</dbReference>
<evidence type="ECO:0000256" key="2">
    <source>
        <dbReference type="ARBA" id="ARBA00006275"/>
    </source>
</evidence>
<feature type="chain" id="PRO_5009643878" evidence="6">
    <location>
        <begin position="21"/>
        <end position="524"/>
    </location>
</feature>
<dbReference type="GO" id="GO:0009279">
    <property type="term" value="C:cell outer membrane"/>
    <property type="evidence" value="ECO:0007669"/>
    <property type="project" value="UniProtKB-SubCell"/>
</dbReference>
<gene>
    <name evidence="9" type="ORF">BKM63_05070</name>
</gene>